<dbReference type="Proteomes" id="UP000192674">
    <property type="component" value="Unassembled WGS sequence"/>
</dbReference>
<dbReference type="OrthoDB" id="5500002at2"/>
<keyword evidence="5 7" id="KW-0408">Iron</keyword>
<evidence type="ECO:0000256" key="3">
    <source>
        <dbReference type="ARBA" id="ARBA00022723"/>
    </source>
</evidence>
<dbReference type="InterPro" id="IPR001128">
    <property type="entry name" value="Cyt_P450"/>
</dbReference>
<accession>A0A1W2CJE7</accession>
<dbReference type="PRINTS" id="PR00359">
    <property type="entry name" value="BP450"/>
</dbReference>
<dbReference type="InterPro" id="IPR036396">
    <property type="entry name" value="Cyt_P450_sf"/>
</dbReference>
<keyword evidence="2 7" id="KW-0349">Heme</keyword>
<keyword evidence="3 7" id="KW-0479">Metal-binding</keyword>
<dbReference type="Gene3D" id="1.10.630.10">
    <property type="entry name" value="Cytochrome P450"/>
    <property type="match status" value="1"/>
</dbReference>
<evidence type="ECO:0000313" key="8">
    <source>
        <dbReference type="EMBL" id="SMC85311.1"/>
    </source>
</evidence>
<proteinExistence type="inferred from homology"/>
<dbReference type="EMBL" id="FWXV01000002">
    <property type="protein sequence ID" value="SMC85311.1"/>
    <property type="molecule type" value="Genomic_DNA"/>
</dbReference>
<dbReference type="RefSeq" id="WP_084425811.1">
    <property type="nucleotide sequence ID" value="NZ_FWXV01000002.1"/>
</dbReference>
<dbReference type="CDD" id="cd11029">
    <property type="entry name" value="CYP107-like"/>
    <property type="match status" value="1"/>
</dbReference>
<name>A0A1W2CJE7_KIBAR</name>
<evidence type="ECO:0000313" key="9">
    <source>
        <dbReference type="Proteomes" id="UP000192674"/>
    </source>
</evidence>
<dbReference type="FunFam" id="1.10.630.10:FF:000018">
    <property type="entry name" value="Cytochrome P450 monooxygenase"/>
    <property type="match status" value="1"/>
</dbReference>
<evidence type="ECO:0000256" key="2">
    <source>
        <dbReference type="ARBA" id="ARBA00022617"/>
    </source>
</evidence>
<keyword evidence="4 7" id="KW-0560">Oxidoreductase</keyword>
<gene>
    <name evidence="8" type="ORF">SAMN05661093_02116</name>
</gene>
<dbReference type="GO" id="GO:0020037">
    <property type="term" value="F:heme binding"/>
    <property type="evidence" value="ECO:0007669"/>
    <property type="project" value="InterPro"/>
</dbReference>
<dbReference type="InterPro" id="IPR017972">
    <property type="entry name" value="Cyt_P450_CS"/>
</dbReference>
<organism evidence="8 9">
    <name type="scientific">Kibdelosporangium aridum</name>
    <dbReference type="NCBI Taxonomy" id="2030"/>
    <lineage>
        <taxon>Bacteria</taxon>
        <taxon>Bacillati</taxon>
        <taxon>Actinomycetota</taxon>
        <taxon>Actinomycetes</taxon>
        <taxon>Pseudonocardiales</taxon>
        <taxon>Pseudonocardiaceae</taxon>
        <taxon>Kibdelosporangium</taxon>
    </lineage>
</organism>
<evidence type="ECO:0000256" key="5">
    <source>
        <dbReference type="ARBA" id="ARBA00023004"/>
    </source>
</evidence>
<keyword evidence="9" id="KW-1185">Reference proteome</keyword>
<dbReference type="InterPro" id="IPR002397">
    <property type="entry name" value="Cyt_P450_B"/>
</dbReference>
<evidence type="ECO:0000256" key="6">
    <source>
        <dbReference type="ARBA" id="ARBA00023033"/>
    </source>
</evidence>
<dbReference type="AlphaFoldDB" id="A0A1W2CJE7"/>
<dbReference type="SUPFAM" id="SSF48264">
    <property type="entry name" value="Cytochrome P450"/>
    <property type="match status" value="1"/>
</dbReference>
<sequence>MYTAEFFADPHPAYGRMREEAAVHEVRDPKGLTYWLITRFAEGKAALADPRLAKDPRQAWDALRDAGIVSGSPAEATFDLHTTDPPEHTRLRDAVGKAFTPGRVEALRPRVQQIADDLVSGFGTSVDLIGDYAYPLSLTVIAELLGIPIADREQFRVWTTAAMTPPYVTPTGLSRAEGGRLLRQYVTDFVAAKDDADDLVSALLRTSLTRSEVVALSQQLLFAGHEPTMNLIGNGMAALLRNPSQLELVRSDPSLLPSTIEELIRFDGPTARASPRYATVDIEIAGTVIPAGSIVIVGIASANRDPRRFAEPDVLDVTRQASHLAFGHGIHRCLGVPLARLVAGIGIGTLVLRLSLELVGQLEWHPFPVFRGLKALPVSATPRR</sequence>
<evidence type="ECO:0000256" key="4">
    <source>
        <dbReference type="ARBA" id="ARBA00023002"/>
    </source>
</evidence>
<dbReference type="PANTHER" id="PTHR46696:SF1">
    <property type="entry name" value="CYTOCHROME P450 YJIB-RELATED"/>
    <property type="match status" value="1"/>
</dbReference>
<dbReference type="GO" id="GO:0004497">
    <property type="term" value="F:monooxygenase activity"/>
    <property type="evidence" value="ECO:0007669"/>
    <property type="project" value="UniProtKB-KW"/>
</dbReference>
<dbReference type="PROSITE" id="PS00086">
    <property type="entry name" value="CYTOCHROME_P450"/>
    <property type="match status" value="1"/>
</dbReference>
<evidence type="ECO:0000256" key="1">
    <source>
        <dbReference type="ARBA" id="ARBA00010617"/>
    </source>
</evidence>
<reference evidence="8 9" key="1">
    <citation type="submission" date="2017-04" db="EMBL/GenBank/DDBJ databases">
        <authorList>
            <person name="Afonso C.L."/>
            <person name="Miller P.J."/>
            <person name="Scott M.A."/>
            <person name="Spackman E."/>
            <person name="Goraichik I."/>
            <person name="Dimitrov K.M."/>
            <person name="Suarez D.L."/>
            <person name="Swayne D.E."/>
        </authorList>
    </citation>
    <scope>NUCLEOTIDE SEQUENCE [LARGE SCALE GENOMIC DNA]</scope>
    <source>
        <strain evidence="8 9">DSM 43828</strain>
    </source>
</reference>
<dbReference type="GO" id="GO:0005506">
    <property type="term" value="F:iron ion binding"/>
    <property type="evidence" value="ECO:0007669"/>
    <property type="project" value="InterPro"/>
</dbReference>
<comment type="similarity">
    <text evidence="1 7">Belongs to the cytochrome P450 family.</text>
</comment>
<dbReference type="Pfam" id="PF00067">
    <property type="entry name" value="p450"/>
    <property type="match status" value="1"/>
</dbReference>
<evidence type="ECO:0000256" key="7">
    <source>
        <dbReference type="RuleBase" id="RU000461"/>
    </source>
</evidence>
<dbReference type="GO" id="GO:0016705">
    <property type="term" value="F:oxidoreductase activity, acting on paired donors, with incorporation or reduction of molecular oxygen"/>
    <property type="evidence" value="ECO:0007669"/>
    <property type="project" value="InterPro"/>
</dbReference>
<dbReference type="PANTHER" id="PTHR46696">
    <property type="entry name" value="P450, PUTATIVE (EUROFUNG)-RELATED"/>
    <property type="match status" value="1"/>
</dbReference>
<protein>
    <submittedName>
        <fullName evidence="8">Cytochrome P450</fullName>
    </submittedName>
</protein>
<keyword evidence="6 7" id="KW-0503">Monooxygenase</keyword>